<keyword evidence="4 7" id="KW-0863">Zinc-finger</keyword>
<dbReference type="PANTHER" id="PTHR40626">
    <property type="entry name" value="MIP31509P"/>
    <property type="match status" value="1"/>
</dbReference>
<feature type="compositionally biased region" description="Polar residues" evidence="8">
    <location>
        <begin position="275"/>
        <end position="287"/>
    </location>
</feature>
<evidence type="ECO:0000256" key="4">
    <source>
        <dbReference type="ARBA" id="ARBA00022771"/>
    </source>
</evidence>
<dbReference type="AlphaFoldDB" id="A0A6A6RGS1"/>
<comment type="subcellular location">
    <subcellularLocation>
        <location evidence="1">Nucleus</location>
    </subcellularLocation>
</comment>
<dbReference type="CDD" id="cd12148">
    <property type="entry name" value="fungal_TF_MHR"/>
    <property type="match status" value="1"/>
</dbReference>
<organism evidence="10 11">
    <name type="scientific">Massarina eburnea CBS 473.64</name>
    <dbReference type="NCBI Taxonomy" id="1395130"/>
    <lineage>
        <taxon>Eukaryota</taxon>
        <taxon>Fungi</taxon>
        <taxon>Dikarya</taxon>
        <taxon>Ascomycota</taxon>
        <taxon>Pezizomycotina</taxon>
        <taxon>Dothideomycetes</taxon>
        <taxon>Pleosporomycetidae</taxon>
        <taxon>Pleosporales</taxon>
        <taxon>Massarineae</taxon>
        <taxon>Massarinaceae</taxon>
        <taxon>Massarina</taxon>
    </lineage>
</organism>
<keyword evidence="2" id="KW-0479">Metal-binding</keyword>
<feature type="compositionally biased region" description="Polar residues" evidence="8">
    <location>
        <begin position="70"/>
        <end position="88"/>
    </location>
</feature>
<dbReference type="GO" id="GO:0005634">
    <property type="term" value="C:nucleus"/>
    <property type="evidence" value="ECO:0007669"/>
    <property type="project" value="UniProtKB-SubCell"/>
</dbReference>
<dbReference type="GO" id="GO:0006351">
    <property type="term" value="P:DNA-templated transcription"/>
    <property type="evidence" value="ECO:0007669"/>
    <property type="project" value="InterPro"/>
</dbReference>
<evidence type="ECO:0000256" key="8">
    <source>
        <dbReference type="SAM" id="MobiDB-lite"/>
    </source>
</evidence>
<feature type="region of interest" description="Disordered" evidence="8">
    <location>
        <begin position="275"/>
        <end position="303"/>
    </location>
</feature>
<dbReference type="OrthoDB" id="6077919at2759"/>
<feature type="region of interest" description="Disordered" evidence="8">
    <location>
        <begin position="194"/>
        <end position="221"/>
    </location>
</feature>
<dbReference type="Proteomes" id="UP000799753">
    <property type="component" value="Unassembled WGS sequence"/>
</dbReference>
<feature type="region of interest" description="Disordered" evidence="8">
    <location>
        <begin position="150"/>
        <end position="169"/>
    </location>
</feature>
<keyword evidence="3" id="KW-0677">Repeat</keyword>
<dbReference type="InterPro" id="IPR013087">
    <property type="entry name" value="Znf_C2H2_type"/>
</dbReference>
<dbReference type="GO" id="GO:0000978">
    <property type="term" value="F:RNA polymerase II cis-regulatory region sequence-specific DNA binding"/>
    <property type="evidence" value="ECO:0007669"/>
    <property type="project" value="InterPro"/>
</dbReference>
<evidence type="ECO:0000313" key="10">
    <source>
        <dbReference type="EMBL" id="KAF2634247.1"/>
    </source>
</evidence>
<dbReference type="GO" id="GO:0000785">
    <property type="term" value="C:chromatin"/>
    <property type="evidence" value="ECO:0007669"/>
    <property type="project" value="TreeGrafter"/>
</dbReference>
<evidence type="ECO:0000256" key="7">
    <source>
        <dbReference type="PROSITE-ProRule" id="PRU00042"/>
    </source>
</evidence>
<keyword evidence="11" id="KW-1185">Reference proteome</keyword>
<dbReference type="GO" id="GO:0000981">
    <property type="term" value="F:DNA-binding transcription factor activity, RNA polymerase II-specific"/>
    <property type="evidence" value="ECO:0007669"/>
    <property type="project" value="InterPro"/>
</dbReference>
<dbReference type="EMBL" id="MU006847">
    <property type="protein sequence ID" value="KAF2634247.1"/>
    <property type="molecule type" value="Genomic_DNA"/>
</dbReference>
<evidence type="ECO:0000313" key="11">
    <source>
        <dbReference type="Proteomes" id="UP000799753"/>
    </source>
</evidence>
<dbReference type="GO" id="GO:0008270">
    <property type="term" value="F:zinc ion binding"/>
    <property type="evidence" value="ECO:0007669"/>
    <property type="project" value="UniProtKB-KW"/>
</dbReference>
<evidence type="ECO:0000256" key="5">
    <source>
        <dbReference type="ARBA" id="ARBA00022833"/>
    </source>
</evidence>
<dbReference type="Gene3D" id="3.30.160.60">
    <property type="entry name" value="Classic Zinc Finger"/>
    <property type="match status" value="1"/>
</dbReference>
<feature type="domain" description="C2H2-type" evidence="9">
    <location>
        <begin position="123"/>
        <end position="147"/>
    </location>
</feature>
<protein>
    <recommendedName>
        <fullName evidence="9">C2H2-type domain-containing protein</fullName>
    </recommendedName>
</protein>
<evidence type="ECO:0000256" key="6">
    <source>
        <dbReference type="ARBA" id="ARBA00023242"/>
    </source>
</evidence>
<dbReference type="PROSITE" id="PS00028">
    <property type="entry name" value="ZINC_FINGER_C2H2_1"/>
    <property type="match status" value="1"/>
</dbReference>
<feature type="region of interest" description="Disordered" evidence="8">
    <location>
        <begin position="1"/>
        <end position="94"/>
    </location>
</feature>
<reference evidence="10" key="1">
    <citation type="journal article" date="2020" name="Stud. Mycol.">
        <title>101 Dothideomycetes genomes: a test case for predicting lifestyles and emergence of pathogens.</title>
        <authorList>
            <person name="Haridas S."/>
            <person name="Albert R."/>
            <person name="Binder M."/>
            <person name="Bloem J."/>
            <person name="Labutti K."/>
            <person name="Salamov A."/>
            <person name="Andreopoulos B."/>
            <person name="Baker S."/>
            <person name="Barry K."/>
            <person name="Bills G."/>
            <person name="Bluhm B."/>
            <person name="Cannon C."/>
            <person name="Castanera R."/>
            <person name="Culley D."/>
            <person name="Daum C."/>
            <person name="Ezra D."/>
            <person name="Gonzalez J."/>
            <person name="Henrissat B."/>
            <person name="Kuo A."/>
            <person name="Liang C."/>
            <person name="Lipzen A."/>
            <person name="Lutzoni F."/>
            <person name="Magnuson J."/>
            <person name="Mondo S."/>
            <person name="Nolan M."/>
            <person name="Ohm R."/>
            <person name="Pangilinan J."/>
            <person name="Park H.-J."/>
            <person name="Ramirez L."/>
            <person name="Alfaro M."/>
            <person name="Sun H."/>
            <person name="Tritt A."/>
            <person name="Yoshinaga Y."/>
            <person name="Zwiers L.-H."/>
            <person name="Turgeon B."/>
            <person name="Goodwin S."/>
            <person name="Spatafora J."/>
            <person name="Crous P."/>
            <person name="Grigoriev I."/>
        </authorList>
    </citation>
    <scope>NUCLEOTIDE SEQUENCE</scope>
    <source>
        <strain evidence="10">CBS 473.64</strain>
    </source>
</reference>
<proteinExistence type="predicted"/>
<dbReference type="InterPro" id="IPR007219">
    <property type="entry name" value="XnlR_reg_dom"/>
</dbReference>
<evidence type="ECO:0000259" key="9">
    <source>
        <dbReference type="PROSITE" id="PS50157"/>
    </source>
</evidence>
<accession>A0A6A6RGS1</accession>
<evidence type="ECO:0000256" key="2">
    <source>
        <dbReference type="ARBA" id="ARBA00022723"/>
    </source>
</evidence>
<sequence length="935" mass="103207">MSDHSETGGRPLATHTYQPEGTNPTPTTPHHRRRRTSQSSDERIGGTKSTARRRPGTKTDTTLGPHVGSSRGNSSTMQRSTSPTQMSPESVHYTRTGRISKAKKGLKVHNCERHQKNHAQDALLCDFPGCGKPFYRIDLLQRHQERHNEVGNDSPQAVFSPGSSAEPDAQVSVSTTLPAPLVTAVPQTTPYYPQSISPLPESAADPSHAKQRGSFSARQTSAANMPVAVEGLQTNIAWNDPFHHSPNYSSSSGYASPIPGASDYANMFANPPYGSGSNRTRTSSNASFGEPWSYPSRSPTSATSTMAYTWTSNDKSPAPSHLAYMTTSYPMTSMPMSAGVDPMGYGHYGTKTMAQRDQEEQEFLFPEQSYGMGQIAQTYPFEQYLDNFWRHFHPTFPVVHRVTFESVTQSPMLHAAMIAIGGQYSNDALVKRKSRILHDRCMKLLDKRDLDIMTEADRLCDWQALFLIEVLSQYRARRAATRLSSRFETLYHRFCESFRIITSNIVDNLTSLAQPENVTYERWAQWVEMSTQQRLLVSCYILEHQQATLLARNPQQSLIHFSGFDLPLPSHSALWDATTPTAWAIESRQYAHLPAYVCQITSDLASTTLDTFQSSLLIAANYNHFNNPAPYLSSSPFMGIDHLVHDSALTKHQLLTAKLLQATPIRALLAVSGESWILSEKVPSSQAFSSYKVTLRTWIAGLWTDSSEPHSQPVKNALKLAIEILQHAMAVPKHALRLELGADMGLYYAALIIWTVTVAANTRINGSQISRSYQSHTPLSAAHSFSPTSSHLTLGTPGTTPNPTHPAALCLLPDQGTSTAPSSTTNCMLHSEINMTSITFLDNALMELNYLGIIPQWPRDVAQWQQGCSALMRWVKMRLRNTPIEGRDSVVMTTLSAGPTSAATGRSGDGFGELLDGAIGVIEKIMSRGWEGWGI</sequence>
<dbReference type="PANTHER" id="PTHR40626:SF30">
    <property type="entry name" value="FINGER DOMAIN PROTEIN, PUTATIVE (AFU_ORTHOLOGUE AFUA_4G13600)-RELATED"/>
    <property type="match status" value="1"/>
</dbReference>
<dbReference type="PROSITE" id="PS50157">
    <property type="entry name" value="ZINC_FINGER_C2H2_2"/>
    <property type="match status" value="1"/>
</dbReference>
<keyword evidence="6" id="KW-0539">Nucleus</keyword>
<name>A0A6A6RGS1_9PLEO</name>
<dbReference type="Pfam" id="PF04082">
    <property type="entry name" value="Fungal_trans"/>
    <property type="match status" value="1"/>
</dbReference>
<keyword evidence="5" id="KW-0862">Zinc</keyword>
<dbReference type="InterPro" id="IPR051059">
    <property type="entry name" value="VerF-like"/>
</dbReference>
<evidence type="ECO:0000256" key="1">
    <source>
        <dbReference type="ARBA" id="ARBA00004123"/>
    </source>
</evidence>
<evidence type="ECO:0000256" key="3">
    <source>
        <dbReference type="ARBA" id="ARBA00022737"/>
    </source>
</evidence>
<gene>
    <name evidence="10" type="ORF">P280DRAFT_494410</name>
</gene>
<feature type="compositionally biased region" description="Polar residues" evidence="8">
    <location>
        <begin position="151"/>
        <end position="163"/>
    </location>
</feature>